<dbReference type="Pfam" id="PF00106">
    <property type="entry name" value="adh_short"/>
    <property type="match status" value="1"/>
</dbReference>
<evidence type="ECO:0008006" key="6">
    <source>
        <dbReference type="Google" id="ProtNLM"/>
    </source>
</evidence>
<dbReference type="PANTHER" id="PTHR43669:SF11">
    <property type="entry name" value="SHORT-CHAIN DEHYDROGENASE_OXIDOREDUCTASE"/>
    <property type="match status" value="1"/>
</dbReference>
<evidence type="ECO:0000313" key="4">
    <source>
        <dbReference type="EMBL" id="KAK3352076.1"/>
    </source>
</evidence>
<keyword evidence="3" id="KW-0560">Oxidoreductase</keyword>
<comment type="caution">
    <text evidence="4">The sequence shown here is derived from an EMBL/GenBank/DDBJ whole genome shotgun (WGS) entry which is preliminary data.</text>
</comment>
<proteinExistence type="inferred from homology"/>
<dbReference type="InterPro" id="IPR036291">
    <property type="entry name" value="NAD(P)-bd_dom_sf"/>
</dbReference>
<dbReference type="GeneID" id="87865893"/>
<name>A0AAE0MVI9_9PEZI</name>
<dbReference type="PRINTS" id="PR00081">
    <property type="entry name" value="GDHRDH"/>
</dbReference>
<dbReference type="PANTHER" id="PTHR43669">
    <property type="entry name" value="5-KETO-D-GLUCONATE 5-REDUCTASE"/>
    <property type="match status" value="1"/>
</dbReference>
<comment type="similarity">
    <text evidence="1">Belongs to the short-chain dehydrogenases/reductases (SDR) family.</text>
</comment>
<dbReference type="Gene3D" id="3.40.50.720">
    <property type="entry name" value="NAD(P)-binding Rossmann-like Domain"/>
    <property type="match status" value="1"/>
</dbReference>
<evidence type="ECO:0000313" key="5">
    <source>
        <dbReference type="Proteomes" id="UP001278500"/>
    </source>
</evidence>
<dbReference type="GO" id="GO:0016491">
    <property type="term" value="F:oxidoreductase activity"/>
    <property type="evidence" value="ECO:0007669"/>
    <property type="project" value="UniProtKB-KW"/>
</dbReference>
<reference evidence="4" key="2">
    <citation type="submission" date="2023-06" db="EMBL/GenBank/DDBJ databases">
        <authorList>
            <consortium name="Lawrence Berkeley National Laboratory"/>
            <person name="Haridas S."/>
            <person name="Hensen N."/>
            <person name="Bonometti L."/>
            <person name="Westerberg I."/>
            <person name="Brannstrom I.O."/>
            <person name="Guillou S."/>
            <person name="Cros-Aarteil S."/>
            <person name="Calhoun S."/>
            <person name="Kuo A."/>
            <person name="Mondo S."/>
            <person name="Pangilinan J."/>
            <person name="Riley R."/>
            <person name="Labutti K."/>
            <person name="Andreopoulos B."/>
            <person name="Lipzen A."/>
            <person name="Chen C."/>
            <person name="Yanf M."/>
            <person name="Daum C."/>
            <person name="Ng V."/>
            <person name="Clum A."/>
            <person name="Steindorff A."/>
            <person name="Ohm R."/>
            <person name="Martin F."/>
            <person name="Silar P."/>
            <person name="Natvig D."/>
            <person name="Lalanne C."/>
            <person name="Gautier V."/>
            <person name="Ament-Velasquez S.L."/>
            <person name="Kruys A."/>
            <person name="Hutchinson M.I."/>
            <person name="Powell A.J."/>
            <person name="Barry K."/>
            <person name="Miller A.N."/>
            <person name="Grigoriev I.V."/>
            <person name="Debuchy R."/>
            <person name="Gladieux P."/>
            <person name="Thoren M.H."/>
            <person name="Johannesson H."/>
        </authorList>
    </citation>
    <scope>NUCLEOTIDE SEQUENCE</scope>
    <source>
        <strain evidence="4">CBS 560.94</strain>
    </source>
</reference>
<sequence length="273" mass="30186">MPFPYKTVLITGATSGIGLALAERMINSGVFVIAVGRRKERLDDLVKKHGSDKVAAEPFDISDLSALPNWVKHITTTYPSLDSILLNAGLQKTLLFTNPTAIDLASHSVELTTNYLAPLHLITLFLPHLISLGQADRPASIIVVTSGLSVIPLPRCANYSATKAAAHSLVWSLRAQLTGPEAEHTRHIKVIEVMPPAVKTELHSIQKDLVEMGLGDIGMELDEFADFTWGELERGERDEVWVEEQKGWREVDGKRREVFEGSVRAFREQGLKF</sequence>
<evidence type="ECO:0000256" key="3">
    <source>
        <dbReference type="ARBA" id="ARBA00023002"/>
    </source>
</evidence>
<dbReference type="InterPro" id="IPR020904">
    <property type="entry name" value="Sc_DH/Rdtase_CS"/>
</dbReference>
<protein>
    <recommendedName>
        <fullName evidence="6">NAD(P)-binding protein</fullName>
    </recommendedName>
</protein>
<keyword evidence="5" id="KW-1185">Reference proteome</keyword>
<accession>A0AAE0MVI9</accession>
<reference evidence="4" key="1">
    <citation type="journal article" date="2023" name="Mol. Phylogenet. Evol.">
        <title>Genome-scale phylogeny and comparative genomics of the fungal order Sordariales.</title>
        <authorList>
            <person name="Hensen N."/>
            <person name="Bonometti L."/>
            <person name="Westerberg I."/>
            <person name="Brannstrom I.O."/>
            <person name="Guillou S."/>
            <person name="Cros-Aarteil S."/>
            <person name="Calhoun S."/>
            <person name="Haridas S."/>
            <person name="Kuo A."/>
            <person name="Mondo S."/>
            <person name="Pangilinan J."/>
            <person name="Riley R."/>
            <person name="LaButti K."/>
            <person name="Andreopoulos B."/>
            <person name="Lipzen A."/>
            <person name="Chen C."/>
            <person name="Yan M."/>
            <person name="Daum C."/>
            <person name="Ng V."/>
            <person name="Clum A."/>
            <person name="Steindorff A."/>
            <person name="Ohm R.A."/>
            <person name="Martin F."/>
            <person name="Silar P."/>
            <person name="Natvig D.O."/>
            <person name="Lalanne C."/>
            <person name="Gautier V."/>
            <person name="Ament-Velasquez S.L."/>
            <person name="Kruys A."/>
            <person name="Hutchinson M.I."/>
            <person name="Powell A.J."/>
            <person name="Barry K."/>
            <person name="Miller A.N."/>
            <person name="Grigoriev I.V."/>
            <person name="Debuchy R."/>
            <person name="Gladieux P."/>
            <person name="Hiltunen Thoren M."/>
            <person name="Johannesson H."/>
        </authorList>
    </citation>
    <scope>NUCLEOTIDE SEQUENCE</scope>
    <source>
        <strain evidence="4">CBS 560.94</strain>
    </source>
</reference>
<organism evidence="4 5">
    <name type="scientific">Neurospora tetraspora</name>
    <dbReference type="NCBI Taxonomy" id="94610"/>
    <lineage>
        <taxon>Eukaryota</taxon>
        <taxon>Fungi</taxon>
        <taxon>Dikarya</taxon>
        <taxon>Ascomycota</taxon>
        <taxon>Pezizomycotina</taxon>
        <taxon>Sordariomycetes</taxon>
        <taxon>Sordariomycetidae</taxon>
        <taxon>Sordariales</taxon>
        <taxon>Sordariaceae</taxon>
        <taxon>Neurospora</taxon>
    </lineage>
</organism>
<evidence type="ECO:0000256" key="2">
    <source>
        <dbReference type="ARBA" id="ARBA00022857"/>
    </source>
</evidence>
<dbReference type="AlphaFoldDB" id="A0AAE0MVI9"/>
<dbReference type="InterPro" id="IPR002347">
    <property type="entry name" value="SDR_fam"/>
</dbReference>
<evidence type="ECO:0000256" key="1">
    <source>
        <dbReference type="ARBA" id="ARBA00006484"/>
    </source>
</evidence>
<gene>
    <name evidence="4" type="ORF">B0H65DRAFT_521040</name>
</gene>
<dbReference type="RefSeq" id="XP_062685371.1">
    <property type="nucleotide sequence ID" value="XM_062828739.1"/>
</dbReference>
<keyword evidence="2" id="KW-0521">NADP</keyword>
<dbReference type="EMBL" id="JAUEPP010000002">
    <property type="protein sequence ID" value="KAK3352076.1"/>
    <property type="molecule type" value="Genomic_DNA"/>
</dbReference>
<dbReference type="PROSITE" id="PS00061">
    <property type="entry name" value="ADH_SHORT"/>
    <property type="match status" value="1"/>
</dbReference>
<dbReference type="SUPFAM" id="SSF51735">
    <property type="entry name" value="NAD(P)-binding Rossmann-fold domains"/>
    <property type="match status" value="1"/>
</dbReference>
<dbReference type="Proteomes" id="UP001278500">
    <property type="component" value="Unassembled WGS sequence"/>
</dbReference>